<reference evidence="12" key="1">
    <citation type="submission" date="2016-10" db="EMBL/GenBank/DDBJ databases">
        <authorList>
            <person name="Varghese N."/>
            <person name="Submissions S."/>
        </authorList>
    </citation>
    <scope>NUCLEOTIDE SEQUENCE [LARGE SCALE GENOMIC DNA]</scope>
    <source>
        <strain evidence="12">DSM 19181</strain>
    </source>
</reference>
<evidence type="ECO:0000313" key="12">
    <source>
        <dbReference type="Proteomes" id="UP000199433"/>
    </source>
</evidence>
<keyword evidence="7" id="KW-0198">Cysteine biosynthesis</keyword>
<dbReference type="FunFam" id="2.160.10.10:FF:000007">
    <property type="entry name" value="Serine acetyltransferase"/>
    <property type="match status" value="1"/>
</dbReference>
<evidence type="ECO:0000256" key="5">
    <source>
        <dbReference type="ARBA" id="ARBA00022605"/>
    </source>
</evidence>
<evidence type="ECO:0000256" key="9">
    <source>
        <dbReference type="ARBA" id="ARBA00049486"/>
    </source>
</evidence>
<organism evidence="11 12">
    <name type="scientific">Alkalibacterium thalassium</name>
    <dbReference type="NCBI Taxonomy" id="426701"/>
    <lineage>
        <taxon>Bacteria</taxon>
        <taxon>Bacillati</taxon>
        <taxon>Bacillota</taxon>
        <taxon>Bacilli</taxon>
        <taxon>Lactobacillales</taxon>
        <taxon>Carnobacteriaceae</taxon>
        <taxon>Alkalibacterium</taxon>
    </lineage>
</organism>
<comment type="catalytic activity">
    <reaction evidence="9 10">
        <text>L-serine + acetyl-CoA = O-acetyl-L-serine + CoA</text>
        <dbReference type="Rhea" id="RHEA:24560"/>
        <dbReference type="ChEBI" id="CHEBI:33384"/>
        <dbReference type="ChEBI" id="CHEBI:57287"/>
        <dbReference type="ChEBI" id="CHEBI:57288"/>
        <dbReference type="ChEBI" id="CHEBI:58340"/>
        <dbReference type="EC" id="2.3.1.30"/>
    </reaction>
</comment>
<evidence type="ECO:0000256" key="7">
    <source>
        <dbReference type="ARBA" id="ARBA00023192"/>
    </source>
</evidence>
<dbReference type="InterPro" id="IPR005881">
    <property type="entry name" value="Ser_O-AcTrfase"/>
</dbReference>
<proteinExistence type="inferred from homology"/>
<dbReference type="Gene3D" id="1.10.3130.10">
    <property type="entry name" value="serine acetyltransferase, domain 1"/>
    <property type="match status" value="1"/>
</dbReference>
<gene>
    <name evidence="11" type="ORF">SAMN04488098_101420</name>
</gene>
<evidence type="ECO:0000313" key="11">
    <source>
        <dbReference type="EMBL" id="SDK13482.1"/>
    </source>
</evidence>
<dbReference type="RefSeq" id="WP_091266179.1">
    <property type="nucleotide sequence ID" value="NZ_FNFK01000014.1"/>
</dbReference>
<dbReference type="Pfam" id="PF00132">
    <property type="entry name" value="Hexapep"/>
    <property type="match status" value="1"/>
</dbReference>
<evidence type="ECO:0000256" key="4">
    <source>
        <dbReference type="ARBA" id="ARBA00018522"/>
    </source>
</evidence>
<dbReference type="CDD" id="cd03354">
    <property type="entry name" value="LbH_SAT"/>
    <property type="match status" value="1"/>
</dbReference>
<dbReference type="GO" id="GO:0006535">
    <property type="term" value="P:cysteine biosynthetic process from serine"/>
    <property type="evidence" value="ECO:0007669"/>
    <property type="project" value="InterPro"/>
</dbReference>
<dbReference type="InterPro" id="IPR045304">
    <property type="entry name" value="LbH_SAT"/>
</dbReference>
<dbReference type="STRING" id="426701.SAMN04488098_101420"/>
<evidence type="ECO:0000256" key="8">
    <source>
        <dbReference type="ARBA" id="ARBA00023315"/>
    </source>
</evidence>
<evidence type="ECO:0000256" key="6">
    <source>
        <dbReference type="ARBA" id="ARBA00022679"/>
    </source>
</evidence>
<dbReference type="NCBIfam" id="NF041874">
    <property type="entry name" value="EPS_EpsC"/>
    <property type="match status" value="1"/>
</dbReference>
<evidence type="ECO:0000256" key="3">
    <source>
        <dbReference type="ARBA" id="ARBA00013266"/>
    </source>
</evidence>
<dbReference type="InterPro" id="IPR042122">
    <property type="entry name" value="Ser_AcTrfase_N_sf"/>
</dbReference>
<dbReference type="SUPFAM" id="SSF51161">
    <property type="entry name" value="Trimeric LpxA-like enzymes"/>
    <property type="match status" value="1"/>
</dbReference>
<name>A0A1G8ZEF3_9LACT</name>
<dbReference type="AlphaFoldDB" id="A0A1G8ZEF3"/>
<dbReference type="PIRSF" id="PIRSF000441">
    <property type="entry name" value="CysE"/>
    <property type="match status" value="1"/>
</dbReference>
<dbReference type="EC" id="2.3.1.30" evidence="3 10"/>
<dbReference type="Gene3D" id="2.160.10.10">
    <property type="entry name" value="Hexapeptide repeat proteins"/>
    <property type="match status" value="1"/>
</dbReference>
<sequence>MSAFKELMQTYKNNDPAAGSSAEIVLTYPGVWAIFFHRISHFLYNKRVRVPARMLSMFARWITGIEIHPGAVIGRRLFIDHGMGIVIGETAEIGDDVKMFHAVTLGGRGDQAGKRHPTIGDGVLLSAHVQVIGNITIGKQAKIGASAVVLKDIPEGVTAVGIPAKVVKTKEENFRKTAENHTI</sequence>
<dbReference type="EMBL" id="FNFK01000014">
    <property type="protein sequence ID" value="SDK13482.1"/>
    <property type="molecule type" value="Genomic_DNA"/>
</dbReference>
<dbReference type="InterPro" id="IPR053376">
    <property type="entry name" value="Serine_acetyltransferase"/>
</dbReference>
<evidence type="ECO:0000256" key="1">
    <source>
        <dbReference type="ARBA" id="ARBA00004876"/>
    </source>
</evidence>
<dbReference type="InterPro" id="IPR001451">
    <property type="entry name" value="Hexapep"/>
</dbReference>
<protein>
    <recommendedName>
        <fullName evidence="4 10">Serine acetyltransferase</fullName>
        <ecNumber evidence="3 10">2.3.1.30</ecNumber>
    </recommendedName>
</protein>
<dbReference type="NCBIfam" id="TIGR01172">
    <property type="entry name" value="cysE"/>
    <property type="match status" value="1"/>
</dbReference>
<comment type="similarity">
    <text evidence="2 10">Belongs to the transferase hexapeptide repeat family.</text>
</comment>
<keyword evidence="12" id="KW-1185">Reference proteome</keyword>
<dbReference type="InterPro" id="IPR011004">
    <property type="entry name" value="Trimer_LpxA-like_sf"/>
</dbReference>
<keyword evidence="6 10" id="KW-0808">Transferase</keyword>
<keyword evidence="5" id="KW-0028">Amino-acid biosynthesis</keyword>
<accession>A0A1G8ZEF3</accession>
<dbReference type="OrthoDB" id="9801456at2"/>
<dbReference type="GO" id="GO:0005737">
    <property type="term" value="C:cytoplasm"/>
    <property type="evidence" value="ECO:0007669"/>
    <property type="project" value="InterPro"/>
</dbReference>
<dbReference type="GO" id="GO:0009001">
    <property type="term" value="F:serine O-acetyltransferase activity"/>
    <property type="evidence" value="ECO:0007669"/>
    <property type="project" value="UniProtKB-EC"/>
</dbReference>
<dbReference type="UniPathway" id="UPA00136">
    <property type="reaction ID" value="UER00199"/>
</dbReference>
<evidence type="ECO:0000256" key="2">
    <source>
        <dbReference type="ARBA" id="ARBA00007274"/>
    </source>
</evidence>
<keyword evidence="8 10" id="KW-0012">Acyltransferase</keyword>
<evidence type="ECO:0000256" key="10">
    <source>
        <dbReference type="PIRNR" id="PIRNR000441"/>
    </source>
</evidence>
<dbReference type="PANTHER" id="PTHR42811">
    <property type="entry name" value="SERINE ACETYLTRANSFERASE"/>
    <property type="match status" value="1"/>
</dbReference>
<dbReference type="Proteomes" id="UP000199433">
    <property type="component" value="Unassembled WGS sequence"/>
</dbReference>
<comment type="pathway">
    <text evidence="1">Amino-acid biosynthesis; L-cysteine biosynthesis; L-cysteine from L-serine: step 1/2.</text>
</comment>